<dbReference type="InterPro" id="IPR011991">
    <property type="entry name" value="ArsR-like_HTH"/>
</dbReference>
<dbReference type="Proteomes" id="UP000070414">
    <property type="component" value="Unassembled WGS sequence"/>
</dbReference>
<evidence type="ECO:0000313" key="1">
    <source>
        <dbReference type="EMBL" id="KXA97324.1"/>
    </source>
</evidence>
<proteinExistence type="predicted"/>
<dbReference type="CDD" id="cd00090">
    <property type="entry name" value="HTH_ARSR"/>
    <property type="match status" value="1"/>
</dbReference>
<keyword evidence="2" id="KW-1185">Reference proteome</keyword>
<accession>A0A133USW2</accession>
<reference evidence="1 2" key="1">
    <citation type="journal article" date="2016" name="Sci. Rep.">
        <title>Metabolic traits of an uncultured archaeal lineage -MSBL1- from brine pools of the Red Sea.</title>
        <authorList>
            <person name="Mwirichia R."/>
            <person name="Alam I."/>
            <person name="Rashid M."/>
            <person name="Vinu M."/>
            <person name="Ba-Alawi W."/>
            <person name="Anthony Kamau A."/>
            <person name="Kamanda Ngugi D."/>
            <person name="Goker M."/>
            <person name="Klenk H.P."/>
            <person name="Bajic V."/>
            <person name="Stingl U."/>
        </authorList>
    </citation>
    <scope>NUCLEOTIDE SEQUENCE [LARGE SCALE GENOMIC DNA]</scope>
    <source>
        <strain evidence="1">SCGC-AAA259I14</strain>
    </source>
</reference>
<organism evidence="1 2">
    <name type="scientific">candidate division MSBL1 archaeon SCGC-AAA259I14</name>
    <dbReference type="NCBI Taxonomy" id="1698268"/>
    <lineage>
        <taxon>Archaea</taxon>
        <taxon>Methanobacteriati</taxon>
        <taxon>Methanobacteriota</taxon>
        <taxon>candidate division MSBL1</taxon>
    </lineage>
</organism>
<dbReference type="EMBL" id="LHXS01000017">
    <property type="protein sequence ID" value="KXA97324.1"/>
    <property type="molecule type" value="Genomic_DNA"/>
</dbReference>
<evidence type="ECO:0000313" key="2">
    <source>
        <dbReference type="Proteomes" id="UP000070414"/>
    </source>
</evidence>
<dbReference type="SUPFAM" id="SSF46785">
    <property type="entry name" value="Winged helix' DNA-binding domain"/>
    <property type="match status" value="1"/>
</dbReference>
<comment type="caution">
    <text evidence="1">The sequence shown here is derived from an EMBL/GenBank/DDBJ whole genome shotgun (WGS) entry which is preliminary data.</text>
</comment>
<dbReference type="InterPro" id="IPR036388">
    <property type="entry name" value="WH-like_DNA-bd_sf"/>
</dbReference>
<dbReference type="InterPro" id="IPR036390">
    <property type="entry name" value="WH_DNA-bd_sf"/>
</dbReference>
<dbReference type="Gene3D" id="1.10.10.10">
    <property type="entry name" value="Winged helix-like DNA-binding domain superfamily/Winged helix DNA-binding domain"/>
    <property type="match status" value="1"/>
</dbReference>
<dbReference type="AlphaFoldDB" id="A0A133USW2"/>
<sequence>MEAEQTEKKHVRSGESLLLQALGETPKLRILDFLIDNPLFDFSKKEIIEGSGVSKATFYKYWDEIEGSGFVKETRKYGKTILYTINEDNPAVQKLMELDEALMEQESPD</sequence>
<protein>
    <recommendedName>
        <fullName evidence="3">HTH arsR-type domain-containing protein</fullName>
    </recommendedName>
</protein>
<evidence type="ECO:0008006" key="3">
    <source>
        <dbReference type="Google" id="ProtNLM"/>
    </source>
</evidence>
<name>A0A133USW2_9EURY</name>
<gene>
    <name evidence="1" type="ORF">AKJ38_01485</name>
</gene>